<feature type="transmembrane region" description="Helical" evidence="1">
    <location>
        <begin position="21"/>
        <end position="39"/>
    </location>
</feature>
<accession>A0A1G5BVC1</accession>
<reference evidence="3" key="1">
    <citation type="submission" date="2016-10" db="EMBL/GenBank/DDBJ databases">
        <authorList>
            <person name="Varghese N."/>
            <person name="Submissions S."/>
        </authorList>
    </citation>
    <scope>NUCLEOTIDE SEQUENCE [LARGE SCALE GENOMIC DNA]</scope>
    <source>
        <strain evidence="3">XBD2006</strain>
    </source>
</reference>
<evidence type="ECO:0008006" key="4">
    <source>
        <dbReference type="Google" id="ProtNLM"/>
    </source>
</evidence>
<dbReference type="RefSeq" id="WP_074461578.1">
    <property type="nucleotide sequence ID" value="NZ_FMUR01000005.1"/>
</dbReference>
<proteinExistence type="predicted"/>
<gene>
    <name evidence="2" type="ORF">SAMN02910451_00831</name>
</gene>
<keyword evidence="1" id="KW-0472">Membrane</keyword>
<keyword evidence="1" id="KW-0812">Transmembrane</keyword>
<dbReference type="OrthoDB" id="9803265at2"/>
<evidence type="ECO:0000313" key="2">
    <source>
        <dbReference type="EMBL" id="SCX94083.1"/>
    </source>
</evidence>
<feature type="transmembrane region" description="Helical" evidence="1">
    <location>
        <begin position="101"/>
        <end position="134"/>
    </location>
</feature>
<evidence type="ECO:0000313" key="3">
    <source>
        <dbReference type="Proteomes" id="UP000183047"/>
    </source>
</evidence>
<dbReference type="Pfam" id="PF16316">
    <property type="entry name" value="DUF4956"/>
    <property type="match status" value="1"/>
</dbReference>
<organism evidence="2 3">
    <name type="scientific">Butyrivibrio hungatei</name>
    <dbReference type="NCBI Taxonomy" id="185008"/>
    <lineage>
        <taxon>Bacteria</taxon>
        <taxon>Bacillati</taxon>
        <taxon>Bacillota</taxon>
        <taxon>Clostridia</taxon>
        <taxon>Lachnospirales</taxon>
        <taxon>Lachnospiraceae</taxon>
        <taxon>Butyrivibrio</taxon>
    </lineage>
</organism>
<dbReference type="InterPro" id="IPR032531">
    <property type="entry name" value="DUF4956"/>
</dbReference>
<evidence type="ECO:0000256" key="1">
    <source>
        <dbReference type="SAM" id="Phobius"/>
    </source>
</evidence>
<keyword evidence="1" id="KW-1133">Transmembrane helix</keyword>
<dbReference type="AlphaFoldDB" id="A0A1G5BVC1"/>
<dbReference type="EMBL" id="FMUR01000005">
    <property type="protein sequence ID" value="SCX94083.1"/>
    <property type="molecule type" value="Genomic_DNA"/>
</dbReference>
<dbReference type="Proteomes" id="UP000183047">
    <property type="component" value="Unassembled WGS sequence"/>
</dbReference>
<keyword evidence="3" id="KW-1185">Reference proteome</keyword>
<feature type="transmembrane region" description="Helical" evidence="1">
    <location>
        <begin position="59"/>
        <end position="89"/>
    </location>
</feature>
<dbReference type="PROSITE" id="PS51257">
    <property type="entry name" value="PROKAR_LIPOPROTEIN"/>
    <property type="match status" value="1"/>
</dbReference>
<name>A0A1G5BVC1_9FIRM</name>
<sequence length="228" mass="25183">MKEYLYTGLLDKAGSLSIQNVILNFVAACILSLMIYISYRVSHSGAVYSRKFNVSLVMLALVTTLVMNVIGNNIALSLGMVGALSIVRFRTAIKDPRDTAYIFWAIAIGITCGVSDYIMAGIGTFIIFVFLVLFGVVRDNERIMIVMKAEADKVEDIDKEIASFFAGKAVMKLQNVNKDKNAAELIYEISETILKKREKANGSFVPNFSAKVGIKSVSLVRQDEEINQ</sequence>
<protein>
    <recommendedName>
        <fullName evidence="4">DUF4956 domain-containing protein</fullName>
    </recommendedName>
</protein>